<name>A0A562QQL3_9BACI</name>
<keyword evidence="2" id="KW-1185">Reference proteome</keyword>
<dbReference type="Proteomes" id="UP000315711">
    <property type="component" value="Unassembled WGS sequence"/>
</dbReference>
<sequence length="81" mass="9478">MGKRQPHIQMLFENLKKYYLVVDYRILIEGEIITARRGSSSIDLGLYLCEKLAGNEAKENRLSNELRANLENKKGEDFRLY</sequence>
<evidence type="ECO:0000313" key="2">
    <source>
        <dbReference type="Proteomes" id="UP000315711"/>
    </source>
</evidence>
<accession>A0A562QQL3</accession>
<dbReference type="Gene3D" id="3.40.50.880">
    <property type="match status" value="1"/>
</dbReference>
<reference evidence="1 2" key="1">
    <citation type="journal article" date="2015" name="Stand. Genomic Sci.">
        <title>Genomic Encyclopedia of Bacterial and Archaeal Type Strains, Phase III: the genomes of soil and plant-associated and newly described type strains.</title>
        <authorList>
            <person name="Whitman W.B."/>
            <person name="Woyke T."/>
            <person name="Klenk H.P."/>
            <person name="Zhou Y."/>
            <person name="Lilburn T.G."/>
            <person name="Beck B.J."/>
            <person name="De Vos P."/>
            <person name="Vandamme P."/>
            <person name="Eisen J.A."/>
            <person name="Garrity G."/>
            <person name="Hugenholtz P."/>
            <person name="Kyrpides N.C."/>
        </authorList>
    </citation>
    <scope>NUCLEOTIDE SEQUENCE [LARGE SCALE GENOMIC DNA]</scope>
    <source>
        <strain evidence="1 2">CGMCC 1.10116</strain>
    </source>
</reference>
<gene>
    <name evidence="1" type="ORF">IQ10_00735</name>
</gene>
<dbReference type="InterPro" id="IPR029062">
    <property type="entry name" value="Class_I_gatase-like"/>
</dbReference>
<comment type="caution">
    <text evidence="1">The sequence shown here is derived from an EMBL/GenBank/DDBJ whole genome shotgun (WGS) entry which is preliminary data.</text>
</comment>
<protein>
    <submittedName>
        <fullName evidence="1">Uncharacterized protein</fullName>
    </submittedName>
</protein>
<organism evidence="1 2">
    <name type="scientific">Halalkalibacter nanhaiisediminis</name>
    <dbReference type="NCBI Taxonomy" id="688079"/>
    <lineage>
        <taxon>Bacteria</taxon>
        <taxon>Bacillati</taxon>
        <taxon>Bacillota</taxon>
        <taxon>Bacilli</taxon>
        <taxon>Bacillales</taxon>
        <taxon>Bacillaceae</taxon>
        <taxon>Halalkalibacter</taxon>
    </lineage>
</organism>
<dbReference type="AlphaFoldDB" id="A0A562QQL3"/>
<dbReference type="SUPFAM" id="SSF52317">
    <property type="entry name" value="Class I glutamine amidotransferase-like"/>
    <property type="match status" value="1"/>
</dbReference>
<proteinExistence type="predicted"/>
<dbReference type="EMBL" id="VLKZ01000002">
    <property type="protein sequence ID" value="TWI59024.1"/>
    <property type="molecule type" value="Genomic_DNA"/>
</dbReference>
<dbReference type="RefSeq" id="WP_199757375.1">
    <property type="nucleotide sequence ID" value="NZ_VLKZ01000002.1"/>
</dbReference>
<evidence type="ECO:0000313" key="1">
    <source>
        <dbReference type="EMBL" id="TWI59024.1"/>
    </source>
</evidence>